<comment type="caution">
    <text evidence="4">The sequence shown here is derived from an EMBL/GenBank/DDBJ whole genome shotgun (WGS) entry which is preliminary data.</text>
</comment>
<feature type="domain" description="Dipeptidylpeptidase IV N-terminal" evidence="3">
    <location>
        <begin position="361"/>
        <end position="516"/>
    </location>
</feature>
<evidence type="ECO:0000313" key="5">
    <source>
        <dbReference type="Proteomes" id="UP001562159"/>
    </source>
</evidence>
<gene>
    <name evidence="4" type="ORF">AB7878_08390</name>
</gene>
<dbReference type="Proteomes" id="UP001562159">
    <property type="component" value="Unassembled WGS sequence"/>
</dbReference>
<sequence>MRRLLLAGLIALATLPAASFAAPATPSAAGAPLDLATIMASPDWIGHAVESPYWSVDGKSLYYTLKRDGDSVRDLYQVSATGGAATKLDPAAMAQADGPAVYDRSHTHAAFILHGDVFLVDLASGRRVQVTRTPQPESAPQFSADGRTLQFRDGNDWYGYDLASGVTSPAAILKFADDPQAKKPDALERQQLELFSTLREMKADRDAHRAQQQALEAADASRAPQPFWLGDKVKAVDTELSPDGRWMLVITEPAHHDDGKAPGVIHYVTDSGYTELQKARDYVGRDDPAPQSLLLLDLAAHKVWPLATDTLPGIKDDPLKAIRDRTIATLEKAGHADEAKALKAPAVRPVTIANQGSGGGIVWSEDGSQAAVQLRAIDNKDRWIASVDFANHALVAQDRLHDNAWINWSFNDFGWLKDGRTLWYLSEASGWSRLYVKPLDGKASALTDNTRYEMSQPALSPDGKWFYLLANKTAPHSYDVYRVPASGGELARVTQYEGVDDFTLSPEGNQLAVLHSAPYLLSQLAVQNAGGGTPRELTDTMKSAYTARAWIQPQFVEVPSSHGAGTVYAKYYGPANETDSPDSRPAVLFVHGAGYLQDVSKQETYYIREQMFQNLLVQQGYVVLDLDYRGSAGYGRDWRTAIYRNMGHPELEDLLDGKAWLVKHHGVDPKRVGIYGGSYGGFMTEMALLRAPGEFAAGAALRPPSDWVTYNHEYTSNILNDPQLDPEAYKTSSPIEYAQNLQDPLLIEHGLIDDNVLASDSIRLYQRFVELHKKDFWISLYPLERHDFKHADDWYDEYRRIDELFSTYVKQRPAQ</sequence>
<feature type="chain" id="PRO_5045493919" evidence="1">
    <location>
        <begin position="22"/>
        <end position="815"/>
    </location>
</feature>
<evidence type="ECO:0000313" key="4">
    <source>
        <dbReference type="EMBL" id="MEY2182435.1"/>
    </source>
</evidence>
<dbReference type="InterPro" id="IPR002469">
    <property type="entry name" value="Peptidase_S9B_N"/>
</dbReference>
<protein>
    <submittedName>
        <fullName evidence="4">Prolyl oligopeptidase family serine peptidase</fullName>
    </submittedName>
</protein>
<name>A0ABV4AR93_9GAMM</name>
<dbReference type="Pfam" id="PF07676">
    <property type="entry name" value="PD40"/>
    <property type="match status" value="2"/>
</dbReference>
<dbReference type="InterPro" id="IPR011659">
    <property type="entry name" value="WD40"/>
</dbReference>
<dbReference type="InterPro" id="IPR001375">
    <property type="entry name" value="Peptidase_S9_cat"/>
</dbReference>
<dbReference type="InterPro" id="IPR029058">
    <property type="entry name" value="AB_hydrolase_fold"/>
</dbReference>
<dbReference type="SUPFAM" id="SSF82171">
    <property type="entry name" value="DPP6 N-terminal domain-like"/>
    <property type="match status" value="1"/>
</dbReference>
<dbReference type="Pfam" id="PF00930">
    <property type="entry name" value="DPPIV_N"/>
    <property type="match status" value="1"/>
</dbReference>
<dbReference type="Gene3D" id="3.40.50.1820">
    <property type="entry name" value="alpha/beta hydrolase"/>
    <property type="match status" value="1"/>
</dbReference>
<organism evidence="4 5">
    <name type="scientific">Rhodanobacter humi</name>
    <dbReference type="NCBI Taxonomy" id="1888173"/>
    <lineage>
        <taxon>Bacteria</taxon>
        <taxon>Pseudomonadati</taxon>
        <taxon>Pseudomonadota</taxon>
        <taxon>Gammaproteobacteria</taxon>
        <taxon>Lysobacterales</taxon>
        <taxon>Rhodanobacteraceae</taxon>
        <taxon>Rhodanobacter</taxon>
    </lineage>
</organism>
<feature type="domain" description="Peptidase S9 prolyl oligopeptidase catalytic" evidence="2">
    <location>
        <begin position="614"/>
        <end position="810"/>
    </location>
</feature>
<keyword evidence="1" id="KW-0732">Signal</keyword>
<evidence type="ECO:0000256" key="1">
    <source>
        <dbReference type="SAM" id="SignalP"/>
    </source>
</evidence>
<dbReference type="InterPro" id="IPR011042">
    <property type="entry name" value="6-blade_b-propeller_TolB-like"/>
</dbReference>
<feature type="signal peptide" evidence="1">
    <location>
        <begin position="1"/>
        <end position="21"/>
    </location>
</feature>
<proteinExistence type="predicted"/>
<accession>A0ABV4AR93</accession>
<keyword evidence="5" id="KW-1185">Reference proteome</keyword>
<dbReference type="Pfam" id="PF00326">
    <property type="entry name" value="Peptidase_S9"/>
    <property type="match status" value="1"/>
</dbReference>
<dbReference type="EMBL" id="JBGBPY010000001">
    <property type="protein sequence ID" value="MEY2182435.1"/>
    <property type="molecule type" value="Genomic_DNA"/>
</dbReference>
<dbReference type="InterPro" id="IPR050278">
    <property type="entry name" value="Serine_Prot_S9B/DPPIV"/>
</dbReference>
<dbReference type="SUPFAM" id="SSF53474">
    <property type="entry name" value="alpha/beta-Hydrolases"/>
    <property type="match status" value="1"/>
</dbReference>
<dbReference type="PANTHER" id="PTHR11731">
    <property type="entry name" value="PROTEASE FAMILY S9B,C DIPEPTIDYL-PEPTIDASE IV-RELATED"/>
    <property type="match status" value="1"/>
</dbReference>
<dbReference type="PANTHER" id="PTHR11731:SF193">
    <property type="entry name" value="DIPEPTIDYL PEPTIDASE 9"/>
    <property type="match status" value="1"/>
</dbReference>
<dbReference type="Gene3D" id="2.120.10.30">
    <property type="entry name" value="TolB, C-terminal domain"/>
    <property type="match status" value="2"/>
</dbReference>
<evidence type="ECO:0000259" key="2">
    <source>
        <dbReference type="Pfam" id="PF00326"/>
    </source>
</evidence>
<reference evidence="4 5" key="1">
    <citation type="submission" date="2024-07" db="EMBL/GenBank/DDBJ databases">
        <title>Molecular mechanisms and environmental adaptations of flagellar loss and biofilm growth of Rhodanobacter under environmental stress.</title>
        <authorList>
            <person name="Chen M."/>
        </authorList>
    </citation>
    <scope>NUCLEOTIDE SEQUENCE [LARGE SCALE GENOMIC DNA]</scope>
    <source>
        <strain evidence="4 5">RS22</strain>
    </source>
</reference>
<evidence type="ECO:0000259" key="3">
    <source>
        <dbReference type="Pfam" id="PF00930"/>
    </source>
</evidence>